<accession>A0AAV4Y1G5</accession>
<comment type="caution">
    <text evidence="2">The sequence shown here is derived from an EMBL/GenBank/DDBJ whole genome shotgun (WGS) entry which is preliminary data.</text>
</comment>
<evidence type="ECO:0000256" key="1">
    <source>
        <dbReference type="SAM" id="MobiDB-lite"/>
    </source>
</evidence>
<dbReference type="EMBL" id="BPLR01018516">
    <property type="protein sequence ID" value="GIZ00200.1"/>
    <property type="molecule type" value="Genomic_DNA"/>
</dbReference>
<protein>
    <submittedName>
        <fullName evidence="2">Uncharacterized protein</fullName>
    </submittedName>
</protein>
<evidence type="ECO:0000313" key="3">
    <source>
        <dbReference type="Proteomes" id="UP001054945"/>
    </source>
</evidence>
<organism evidence="2 3">
    <name type="scientific">Caerostris extrusa</name>
    <name type="common">Bark spider</name>
    <name type="synonym">Caerostris bankana</name>
    <dbReference type="NCBI Taxonomy" id="172846"/>
    <lineage>
        <taxon>Eukaryota</taxon>
        <taxon>Metazoa</taxon>
        <taxon>Ecdysozoa</taxon>
        <taxon>Arthropoda</taxon>
        <taxon>Chelicerata</taxon>
        <taxon>Arachnida</taxon>
        <taxon>Araneae</taxon>
        <taxon>Araneomorphae</taxon>
        <taxon>Entelegynae</taxon>
        <taxon>Araneoidea</taxon>
        <taxon>Araneidae</taxon>
        <taxon>Caerostris</taxon>
    </lineage>
</organism>
<reference evidence="2 3" key="1">
    <citation type="submission" date="2021-06" db="EMBL/GenBank/DDBJ databases">
        <title>Caerostris extrusa draft genome.</title>
        <authorList>
            <person name="Kono N."/>
            <person name="Arakawa K."/>
        </authorList>
    </citation>
    <scope>NUCLEOTIDE SEQUENCE [LARGE SCALE GENOMIC DNA]</scope>
</reference>
<feature type="region of interest" description="Disordered" evidence="1">
    <location>
        <begin position="37"/>
        <end position="58"/>
    </location>
</feature>
<name>A0AAV4Y1G5_CAEEX</name>
<dbReference type="AlphaFoldDB" id="A0AAV4Y1G5"/>
<proteinExistence type="predicted"/>
<dbReference type="Proteomes" id="UP001054945">
    <property type="component" value="Unassembled WGS sequence"/>
</dbReference>
<sequence>MSFHFGIDFFSRLKAQVPERMPSRGLTTNMHDWATKETRHSPNARRLTSRAGFKRSRNGHESCKRCFSTKQTSFLANNSNDNCVIYIASEIDQNNINFLQDTKGIGNCKDCK</sequence>
<keyword evidence="3" id="KW-1185">Reference proteome</keyword>
<gene>
    <name evidence="2" type="ORF">CEXT_281451</name>
</gene>
<evidence type="ECO:0000313" key="2">
    <source>
        <dbReference type="EMBL" id="GIZ00200.1"/>
    </source>
</evidence>